<dbReference type="Proteomes" id="UP000467841">
    <property type="component" value="Unassembled WGS sequence"/>
</dbReference>
<evidence type="ECO:0000313" key="2">
    <source>
        <dbReference type="EMBL" id="CAA7053005.1"/>
    </source>
</evidence>
<proteinExistence type="predicted"/>
<reference evidence="2" key="1">
    <citation type="submission" date="2020-01" db="EMBL/GenBank/DDBJ databases">
        <authorList>
            <person name="Mishra B."/>
        </authorList>
    </citation>
    <scope>NUCLEOTIDE SEQUENCE [LARGE SCALE GENOMIC DNA]</scope>
</reference>
<dbReference type="PANTHER" id="PTHR33116:SF76">
    <property type="entry name" value="DUF4283 DOMAIN-CONTAINING PROTEIN"/>
    <property type="match status" value="1"/>
</dbReference>
<dbReference type="AlphaFoldDB" id="A0A6D2KIJ8"/>
<comment type="caution">
    <text evidence="2">The sequence shown here is derived from an EMBL/GenBank/DDBJ whole genome shotgun (WGS) entry which is preliminary data.</text>
</comment>
<accession>A0A6D2KIJ8</accession>
<evidence type="ECO:0000259" key="1">
    <source>
        <dbReference type="Pfam" id="PF13966"/>
    </source>
</evidence>
<gene>
    <name evidence="2" type="ORF">MERR_LOCUS40240</name>
</gene>
<organism evidence="2 3">
    <name type="scientific">Microthlaspi erraticum</name>
    <dbReference type="NCBI Taxonomy" id="1685480"/>
    <lineage>
        <taxon>Eukaryota</taxon>
        <taxon>Viridiplantae</taxon>
        <taxon>Streptophyta</taxon>
        <taxon>Embryophyta</taxon>
        <taxon>Tracheophyta</taxon>
        <taxon>Spermatophyta</taxon>
        <taxon>Magnoliopsida</taxon>
        <taxon>eudicotyledons</taxon>
        <taxon>Gunneridae</taxon>
        <taxon>Pentapetalae</taxon>
        <taxon>rosids</taxon>
        <taxon>malvids</taxon>
        <taxon>Brassicales</taxon>
        <taxon>Brassicaceae</taxon>
        <taxon>Coluteocarpeae</taxon>
        <taxon>Microthlaspi</taxon>
    </lineage>
</organism>
<dbReference type="InterPro" id="IPR026960">
    <property type="entry name" value="RVT-Znf"/>
</dbReference>
<feature type="domain" description="Reverse transcriptase zinc-binding" evidence="1">
    <location>
        <begin position="80"/>
        <end position="164"/>
    </location>
</feature>
<keyword evidence="3" id="KW-1185">Reference proteome</keyword>
<sequence length="271" mass="30743">MGLGPYLLDLCGANGPRVTGISRFASVAAVIRNGEWRLPRGRHSINVLLRAALPPAPVISSMTPNVFAWRDPVKGDSGVFSSSQTWLALHSLGVPGPWADAVWFPQIIHKHAFIHWIAARDRLPTRDRLRSWGLDVHGVCLLCNSSMESRAHLFFLCPFGQEVWNSFFVHSLIINPPDFESAQLWVITAYSDRKVRVITKLLLQATINEVWRERNSRLHRAMTKPAAQVIREIQALIQRKLYVLDMKDRDVNSSTTSNDTYLSTWFGCFQR</sequence>
<evidence type="ECO:0000313" key="3">
    <source>
        <dbReference type="Proteomes" id="UP000467841"/>
    </source>
</evidence>
<dbReference type="EMBL" id="CACVBM020001518">
    <property type="protein sequence ID" value="CAA7053005.1"/>
    <property type="molecule type" value="Genomic_DNA"/>
</dbReference>
<dbReference type="PANTHER" id="PTHR33116">
    <property type="entry name" value="REVERSE TRANSCRIPTASE ZINC-BINDING DOMAIN-CONTAINING PROTEIN-RELATED-RELATED"/>
    <property type="match status" value="1"/>
</dbReference>
<name>A0A6D2KIJ8_9BRAS</name>
<protein>
    <recommendedName>
        <fullName evidence="1">Reverse transcriptase zinc-binding domain-containing protein</fullName>
    </recommendedName>
</protein>
<dbReference type="OrthoDB" id="1743286at2759"/>
<dbReference type="Pfam" id="PF13966">
    <property type="entry name" value="zf-RVT"/>
    <property type="match status" value="1"/>
</dbReference>